<evidence type="ECO:0000256" key="5">
    <source>
        <dbReference type="ARBA" id="ARBA00023315"/>
    </source>
</evidence>
<evidence type="ECO:0000256" key="3">
    <source>
        <dbReference type="ARBA" id="ARBA00022823"/>
    </source>
</evidence>
<keyword evidence="3" id="KW-0450">Lipoyl</keyword>
<dbReference type="InterPro" id="IPR003016">
    <property type="entry name" value="2-oxoA_DH_lipoyl-BS"/>
</dbReference>
<dbReference type="GO" id="GO:0016407">
    <property type="term" value="F:acetyltransferase activity"/>
    <property type="evidence" value="ECO:0007669"/>
    <property type="project" value="TreeGrafter"/>
</dbReference>
<comment type="caution">
    <text evidence="10">The sequence shown here is derived from an EMBL/GenBank/DDBJ whole genome shotgun (WGS) entry which is preliminary data.</text>
</comment>
<evidence type="ECO:0000259" key="9">
    <source>
        <dbReference type="Pfam" id="PF00364"/>
    </source>
</evidence>
<dbReference type="PANTHER" id="PTHR43178:SF14">
    <property type="entry name" value="LIPOAMIDE ACYLTRANSFERASE COMPONENT OF BRANCHED-CHAIN ALPHA-KETO ACID DEHYDROGENASE COMPLEX, MITOCHONDRIAL"/>
    <property type="match status" value="1"/>
</dbReference>
<dbReference type="Gene3D" id="2.40.50.100">
    <property type="match status" value="1"/>
</dbReference>
<dbReference type="GO" id="GO:0031405">
    <property type="term" value="F:lipoic acid binding"/>
    <property type="evidence" value="ECO:0007669"/>
    <property type="project" value="TreeGrafter"/>
</dbReference>
<dbReference type="EMBL" id="LSYV01000032">
    <property type="protein sequence ID" value="KXZ47944.1"/>
    <property type="molecule type" value="Genomic_DNA"/>
</dbReference>
<comment type="cofactor">
    <cofactor evidence="1">
        <name>(R)-lipoate</name>
        <dbReference type="ChEBI" id="CHEBI:83088"/>
    </cofactor>
</comment>
<accession>A0A150GDM7</accession>
<keyword evidence="4" id="KW-0809">Transit peptide</keyword>
<dbReference type="GO" id="GO:0043754">
    <property type="term" value="F:dihydrolipoamide branched chain acyltransferase activity"/>
    <property type="evidence" value="ECO:0007669"/>
    <property type="project" value="UniProtKB-EC"/>
</dbReference>
<dbReference type="CDD" id="cd06849">
    <property type="entry name" value="lipoyl_domain"/>
    <property type="match status" value="1"/>
</dbReference>
<gene>
    <name evidence="10" type="ORF">GPECTOR_31g306</name>
</gene>
<dbReference type="AlphaFoldDB" id="A0A150GDM7"/>
<reference evidence="11" key="1">
    <citation type="journal article" date="2016" name="Nat. Commun.">
        <title>The Gonium pectorale genome demonstrates co-option of cell cycle regulation during the evolution of multicellularity.</title>
        <authorList>
            <person name="Hanschen E.R."/>
            <person name="Marriage T.N."/>
            <person name="Ferris P.J."/>
            <person name="Hamaji T."/>
            <person name="Toyoda A."/>
            <person name="Fujiyama A."/>
            <person name="Neme R."/>
            <person name="Noguchi H."/>
            <person name="Minakuchi Y."/>
            <person name="Suzuki M."/>
            <person name="Kawai-Toyooka H."/>
            <person name="Smith D.R."/>
            <person name="Sparks H."/>
            <person name="Anderson J."/>
            <person name="Bakaric R."/>
            <person name="Luria V."/>
            <person name="Karger A."/>
            <person name="Kirschner M.W."/>
            <person name="Durand P.M."/>
            <person name="Michod R.E."/>
            <person name="Nozaki H."/>
            <person name="Olson B.J."/>
        </authorList>
    </citation>
    <scope>NUCLEOTIDE SEQUENCE [LARGE SCALE GENOMIC DNA]</scope>
    <source>
        <strain evidence="11">NIES-2863</strain>
    </source>
</reference>
<dbReference type="STRING" id="33097.A0A150GDM7"/>
<name>A0A150GDM7_GONPE</name>
<evidence type="ECO:0000256" key="2">
    <source>
        <dbReference type="ARBA" id="ARBA00022679"/>
    </source>
</evidence>
<evidence type="ECO:0000313" key="10">
    <source>
        <dbReference type="EMBL" id="KXZ47944.1"/>
    </source>
</evidence>
<dbReference type="OrthoDB" id="15567at2759"/>
<dbReference type="SUPFAM" id="SSF51230">
    <property type="entry name" value="Single hybrid motif"/>
    <property type="match status" value="1"/>
</dbReference>
<feature type="domain" description="Lipoyl-binding" evidence="9">
    <location>
        <begin position="19"/>
        <end position="69"/>
    </location>
</feature>
<dbReference type="InterPro" id="IPR000089">
    <property type="entry name" value="Biotin_lipoyl"/>
</dbReference>
<keyword evidence="11" id="KW-1185">Reference proteome</keyword>
<dbReference type="EC" id="2.3.1.168" evidence="6"/>
<dbReference type="PROSITE" id="PS00189">
    <property type="entry name" value="LIPOYL"/>
    <property type="match status" value="1"/>
</dbReference>
<keyword evidence="2" id="KW-0808">Transferase</keyword>
<organism evidence="10 11">
    <name type="scientific">Gonium pectorale</name>
    <name type="common">Green alga</name>
    <dbReference type="NCBI Taxonomy" id="33097"/>
    <lineage>
        <taxon>Eukaryota</taxon>
        <taxon>Viridiplantae</taxon>
        <taxon>Chlorophyta</taxon>
        <taxon>core chlorophytes</taxon>
        <taxon>Chlorophyceae</taxon>
        <taxon>CS clade</taxon>
        <taxon>Chlamydomonadales</taxon>
        <taxon>Volvocaceae</taxon>
        <taxon>Gonium</taxon>
    </lineage>
</organism>
<evidence type="ECO:0000256" key="8">
    <source>
        <dbReference type="ARBA" id="ARBA00042008"/>
    </source>
</evidence>
<protein>
    <recommendedName>
        <fullName evidence="7">Lipoamide acyltransferase component of branched-chain alpha-keto acid dehydrogenase complex, mitochondrial</fullName>
        <ecNumber evidence="6">2.3.1.168</ecNumber>
    </recommendedName>
    <alternativeName>
        <fullName evidence="8">Branched-chain alpha-keto acid dehydrogenase complex component E2</fullName>
    </alternativeName>
</protein>
<evidence type="ECO:0000313" key="11">
    <source>
        <dbReference type="Proteomes" id="UP000075714"/>
    </source>
</evidence>
<dbReference type="InterPro" id="IPR011053">
    <property type="entry name" value="Single_hybrid_motif"/>
</dbReference>
<sequence>MFAVMQRFDLITAARRGMPGDVVSPFEKLCDVQSDKASIEITSRYGGRVVTLHHTVGAMVKVGAPLVDLEVPDQEQVAPEHLAAAAAAAVEPLVAAAARAPVVDPAVESPGGSVGVAVAVAPAGPSVVVAATNLPGGDAAATATATIAAPLSTHGAAAPLPMAPPSRIPAALPAAGEDAGGAHIGNGGGGGGGGGGVHATPAVRALAKWVLRRRRRGEGVRG</sequence>
<evidence type="ECO:0000256" key="7">
    <source>
        <dbReference type="ARBA" id="ARBA00039275"/>
    </source>
</evidence>
<dbReference type="Proteomes" id="UP000075714">
    <property type="component" value="Unassembled WGS sequence"/>
</dbReference>
<evidence type="ECO:0000256" key="6">
    <source>
        <dbReference type="ARBA" id="ARBA00038880"/>
    </source>
</evidence>
<proteinExistence type="predicted"/>
<dbReference type="GO" id="GO:0005739">
    <property type="term" value="C:mitochondrion"/>
    <property type="evidence" value="ECO:0007669"/>
    <property type="project" value="TreeGrafter"/>
</dbReference>
<dbReference type="Pfam" id="PF00364">
    <property type="entry name" value="Biotin_lipoyl"/>
    <property type="match status" value="1"/>
</dbReference>
<evidence type="ECO:0000256" key="1">
    <source>
        <dbReference type="ARBA" id="ARBA00001938"/>
    </source>
</evidence>
<evidence type="ECO:0000256" key="4">
    <source>
        <dbReference type="ARBA" id="ARBA00022946"/>
    </source>
</evidence>
<dbReference type="PANTHER" id="PTHR43178">
    <property type="entry name" value="DIHYDROLIPOAMIDE ACETYLTRANSFERASE COMPONENT OF PYRUVATE DEHYDROGENASE COMPLEX"/>
    <property type="match status" value="1"/>
</dbReference>
<keyword evidence="5" id="KW-0012">Acyltransferase</keyword>
<dbReference type="InterPro" id="IPR050743">
    <property type="entry name" value="2-oxoacid_DH_E2_comp"/>
</dbReference>